<name>A0A4S3JJG5_9EURO</name>
<dbReference type="AlphaFoldDB" id="A0A4S3JJG5"/>
<keyword evidence="2" id="KW-1185">Reference proteome</keyword>
<accession>A0A4S3JJG5</accession>
<gene>
    <name evidence="1" type="ORF">EYZ11_004918</name>
</gene>
<organism evidence="1 2">
    <name type="scientific">Aspergillus tanneri</name>
    <dbReference type="NCBI Taxonomy" id="1220188"/>
    <lineage>
        <taxon>Eukaryota</taxon>
        <taxon>Fungi</taxon>
        <taxon>Dikarya</taxon>
        <taxon>Ascomycota</taxon>
        <taxon>Pezizomycotina</taxon>
        <taxon>Eurotiomycetes</taxon>
        <taxon>Eurotiomycetidae</taxon>
        <taxon>Eurotiales</taxon>
        <taxon>Aspergillaceae</taxon>
        <taxon>Aspergillus</taxon>
        <taxon>Aspergillus subgen. Circumdati</taxon>
    </lineage>
</organism>
<dbReference type="Proteomes" id="UP000308092">
    <property type="component" value="Unassembled WGS sequence"/>
</dbReference>
<reference evidence="1 2" key="1">
    <citation type="submission" date="2019-03" db="EMBL/GenBank/DDBJ databases">
        <title>The genome sequence of a newly discovered highly antifungal drug resistant Aspergillus species, Aspergillus tanneri NIH 1004.</title>
        <authorList>
            <person name="Mounaud S."/>
            <person name="Singh I."/>
            <person name="Joardar V."/>
            <person name="Pakala S."/>
            <person name="Pakala S."/>
            <person name="Venepally P."/>
            <person name="Hoover J."/>
            <person name="Nierman W."/>
            <person name="Chung J."/>
            <person name="Losada L."/>
        </authorList>
    </citation>
    <scope>NUCLEOTIDE SEQUENCE [LARGE SCALE GENOMIC DNA]</scope>
    <source>
        <strain evidence="1 2">NIH1004</strain>
    </source>
</reference>
<dbReference type="VEuPathDB" id="FungiDB:EYZ11_004918"/>
<protein>
    <submittedName>
        <fullName evidence="1">Uncharacterized protein</fullName>
    </submittedName>
</protein>
<comment type="caution">
    <text evidence="1">The sequence shown here is derived from an EMBL/GenBank/DDBJ whole genome shotgun (WGS) entry which is preliminary data.</text>
</comment>
<dbReference type="EMBL" id="SOSA01000150">
    <property type="protein sequence ID" value="THC95603.1"/>
    <property type="molecule type" value="Genomic_DNA"/>
</dbReference>
<proteinExistence type="predicted"/>
<evidence type="ECO:0000313" key="2">
    <source>
        <dbReference type="Proteomes" id="UP000308092"/>
    </source>
</evidence>
<sequence length="78" mass="8436">MGIKFTHLTVYPFVSRPRHTTVAFNWAYNPAMPALPFNTGLDPASTDPSSLAGEPIKLAICFLNEGGSRPETKSKSPS</sequence>
<evidence type="ECO:0000313" key="1">
    <source>
        <dbReference type="EMBL" id="THC95603.1"/>
    </source>
</evidence>